<evidence type="ECO:0000313" key="13">
    <source>
        <dbReference type="Proteomes" id="UP001519503"/>
    </source>
</evidence>
<sequence length="155" mass="16613">MQVIRGNLSEIAALLTGEQSHLGIDSTSEADSVKTALKFAAQSKAWVVISGKVDTIRDGQQVFQITNGHPFLAKNVGMGDALDGILALGLAHCTMIEELVKVAAILPVAADLVMEEDKVQGPASFKMALMDKLTNLSDQELLDFAHIRKVELARS</sequence>
<keyword evidence="11" id="KW-0784">Thiamine biosynthesis</keyword>
<dbReference type="Gene3D" id="3.40.1190.20">
    <property type="match status" value="1"/>
</dbReference>
<comment type="pathway">
    <text evidence="3">Cofactor biosynthesis; thiamine diphosphate biosynthesis; 4-methyl-5-(2-phosphoethyl)-thiazole from 5-(2-hydroxyethyl)-4-methylthiazole: step 1/1.</text>
</comment>
<evidence type="ECO:0000256" key="11">
    <source>
        <dbReference type="ARBA" id="ARBA00022977"/>
    </source>
</evidence>
<keyword evidence="6" id="KW-0479">Metal-binding</keyword>
<dbReference type="Pfam" id="PF02110">
    <property type="entry name" value="HK"/>
    <property type="match status" value="1"/>
</dbReference>
<evidence type="ECO:0000256" key="9">
    <source>
        <dbReference type="ARBA" id="ARBA00022840"/>
    </source>
</evidence>
<dbReference type="EMBL" id="JAAMFL010000003">
    <property type="protein sequence ID" value="MBS9337263.1"/>
    <property type="molecule type" value="Genomic_DNA"/>
</dbReference>
<keyword evidence="10" id="KW-0460">Magnesium</keyword>
<dbReference type="SUPFAM" id="SSF53613">
    <property type="entry name" value="Ribokinase-like"/>
    <property type="match status" value="1"/>
</dbReference>
<name>A0ABS5QVN2_9LACO</name>
<dbReference type="InterPro" id="IPR000417">
    <property type="entry name" value="Hyethyz_kinase"/>
</dbReference>
<comment type="cofactor">
    <cofactor evidence="2">
        <name>Mg(2+)</name>
        <dbReference type="ChEBI" id="CHEBI:18420"/>
    </cofactor>
</comment>
<evidence type="ECO:0000256" key="2">
    <source>
        <dbReference type="ARBA" id="ARBA00001946"/>
    </source>
</evidence>
<evidence type="ECO:0000256" key="3">
    <source>
        <dbReference type="ARBA" id="ARBA00004868"/>
    </source>
</evidence>
<dbReference type="RefSeq" id="WP_213821014.1">
    <property type="nucleotide sequence ID" value="NZ_JAAMFL010000003.1"/>
</dbReference>
<keyword evidence="7" id="KW-0547">Nucleotide-binding</keyword>
<comment type="catalytic activity">
    <reaction evidence="1">
        <text>5-(2-hydroxyethyl)-4-methylthiazole + ATP = 4-methyl-5-(2-phosphooxyethyl)-thiazole + ADP + H(+)</text>
        <dbReference type="Rhea" id="RHEA:24212"/>
        <dbReference type="ChEBI" id="CHEBI:15378"/>
        <dbReference type="ChEBI" id="CHEBI:17957"/>
        <dbReference type="ChEBI" id="CHEBI:30616"/>
        <dbReference type="ChEBI" id="CHEBI:58296"/>
        <dbReference type="ChEBI" id="CHEBI:456216"/>
        <dbReference type="EC" id="2.7.1.50"/>
    </reaction>
</comment>
<dbReference type="PRINTS" id="PR01099">
    <property type="entry name" value="HYETHTZKNASE"/>
</dbReference>
<keyword evidence="5" id="KW-0808">Transferase</keyword>
<evidence type="ECO:0000256" key="7">
    <source>
        <dbReference type="ARBA" id="ARBA00022741"/>
    </source>
</evidence>
<evidence type="ECO:0000256" key="5">
    <source>
        <dbReference type="ARBA" id="ARBA00022679"/>
    </source>
</evidence>
<organism evidence="12 13">
    <name type="scientific">Fructobacillus parabroussonetiae</name>
    <dbReference type="NCBI Taxonomy" id="2713174"/>
    <lineage>
        <taxon>Bacteria</taxon>
        <taxon>Bacillati</taxon>
        <taxon>Bacillota</taxon>
        <taxon>Bacilli</taxon>
        <taxon>Lactobacillales</taxon>
        <taxon>Lactobacillaceae</taxon>
        <taxon>Fructobacillus</taxon>
    </lineage>
</organism>
<evidence type="ECO:0000256" key="1">
    <source>
        <dbReference type="ARBA" id="ARBA00001771"/>
    </source>
</evidence>
<protein>
    <recommendedName>
        <fullName evidence="4">hydroxyethylthiazole kinase</fullName>
        <ecNumber evidence="4">2.7.1.50</ecNumber>
    </recommendedName>
</protein>
<keyword evidence="13" id="KW-1185">Reference proteome</keyword>
<evidence type="ECO:0000256" key="4">
    <source>
        <dbReference type="ARBA" id="ARBA00012129"/>
    </source>
</evidence>
<proteinExistence type="predicted"/>
<keyword evidence="8" id="KW-0418">Kinase</keyword>
<reference evidence="12 13" key="1">
    <citation type="submission" date="2020-02" db="EMBL/GenBank/DDBJ databases">
        <title>Fructobacillus sp. isolated from paper mulberry of Taiwan.</title>
        <authorList>
            <person name="Lin S.-T."/>
        </authorList>
    </citation>
    <scope>NUCLEOTIDE SEQUENCE [LARGE SCALE GENOMIC DNA]</scope>
    <source>
        <strain evidence="12 13">S1-1</strain>
    </source>
</reference>
<dbReference type="EC" id="2.7.1.50" evidence="4"/>
<evidence type="ECO:0000256" key="6">
    <source>
        <dbReference type="ARBA" id="ARBA00022723"/>
    </source>
</evidence>
<evidence type="ECO:0000256" key="8">
    <source>
        <dbReference type="ARBA" id="ARBA00022777"/>
    </source>
</evidence>
<evidence type="ECO:0000256" key="10">
    <source>
        <dbReference type="ARBA" id="ARBA00022842"/>
    </source>
</evidence>
<keyword evidence="9" id="KW-0067">ATP-binding</keyword>
<dbReference type="InterPro" id="IPR029056">
    <property type="entry name" value="Ribokinase-like"/>
</dbReference>
<evidence type="ECO:0000313" key="12">
    <source>
        <dbReference type="EMBL" id="MBS9337263.1"/>
    </source>
</evidence>
<dbReference type="Proteomes" id="UP001519503">
    <property type="component" value="Unassembled WGS sequence"/>
</dbReference>
<comment type="caution">
    <text evidence="12">The sequence shown here is derived from an EMBL/GenBank/DDBJ whole genome shotgun (WGS) entry which is preliminary data.</text>
</comment>
<gene>
    <name evidence="12" type="ORF">G6R30_02125</name>
</gene>
<accession>A0ABS5QVN2</accession>